<dbReference type="GO" id="GO:0016788">
    <property type="term" value="F:hydrolase activity, acting on ester bonds"/>
    <property type="evidence" value="ECO:0007669"/>
    <property type="project" value="UniProtKB-UniRule"/>
</dbReference>
<gene>
    <name evidence="7" type="primary">ruvX</name>
    <name evidence="7" type="ORF">H9Y05_03785</name>
</gene>
<dbReference type="AlphaFoldDB" id="A0A8J6TZ26"/>
<keyword evidence="1 5" id="KW-0963">Cytoplasm</keyword>
<dbReference type="Gene3D" id="3.30.420.140">
    <property type="entry name" value="YqgF/RNase H-like domain"/>
    <property type="match status" value="1"/>
</dbReference>
<keyword evidence="8" id="KW-1185">Reference proteome</keyword>
<dbReference type="PANTHER" id="PTHR33317:SF4">
    <property type="entry name" value="POLYNUCLEOTIDYL TRANSFERASE, RIBONUCLEASE H-LIKE SUPERFAMILY PROTEIN"/>
    <property type="match status" value="1"/>
</dbReference>
<proteinExistence type="inferred from homology"/>
<keyword evidence="4 5" id="KW-0378">Hydrolase</keyword>
<dbReference type="InterPro" id="IPR037027">
    <property type="entry name" value="YqgF/RNaseH-like_dom_sf"/>
</dbReference>
<sequence>MGKIIAIDFGLKRTGLAITDELQIIATGLETVESKQLMNYLIALFQKEKIEKIVLGEPKRMDGSDAHITQNVYLLKEALEKQFPGTPVILHDERFTSKMAVEAMIAGGMKKKQRQDKAMIDKISATIILQSYMAGE</sequence>
<accession>A0A8J6TZ26</accession>
<dbReference type="HAMAP" id="MF_00651">
    <property type="entry name" value="Nuclease_YqgF"/>
    <property type="match status" value="1"/>
</dbReference>
<comment type="caution">
    <text evidence="7">The sequence shown here is derived from an EMBL/GenBank/DDBJ whole genome shotgun (WGS) entry which is preliminary data.</text>
</comment>
<dbReference type="SUPFAM" id="SSF53098">
    <property type="entry name" value="Ribonuclease H-like"/>
    <property type="match status" value="1"/>
</dbReference>
<dbReference type="CDD" id="cd16964">
    <property type="entry name" value="YqgF"/>
    <property type="match status" value="1"/>
</dbReference>
<dbReference type="PANTHER" id="PTHR33317">
    <property type="entry name" value="POLYNUCLEOTIDYL TRANSFERASE, RIBONUCLEASE H-LIKE SUPERFAMILY PROTEIN"/>
    <property type="match status" value="1"/>
</dbReference>
<dbReference type="Proteomes" id="UP000652681">
    <property type="component" value="Unassembled WGS sequence"/>
</dbReference>
<comment type="subcellular location">
    <subcellularLocation>
        <location evidence="5">Cytoplasm</location>
    </subcellularLocation>
</comment>
<evidence type="ECO:0000313" key="7">
    <source>
        <dbReference type="EMBL" id="MBC9811588.1"/>
    </source>
</evidence>
<evidence type="ECO:0000256" key="2">
    <source>
        <dbReference type="ARBA" id="ARBA00022517"/>
    </source>
</evidence>
<protein>
    <recommendedName>
        <fullName evidence="5">Putative pre-16S rRNA nuclease</fullName>
        <ecNumber evidence="5">3.1.-.-</ecNumber>
    </recommendedName>
</protein>
<dbReference type="InterPro" id="IPR006641">
    <property type="entry name" value="YqgF/RNaseH-like_dom"/>
</dbReference>
<organism evidence="7 8">
    <name type="scientific">Taishania pollutisoli</name>
    <dbReference type="NCBI Taxonomy" id="2766479"/>
    <lineage>
        <taxon>Bacteria</taxon>
        <taxon>Pseudomonadati</taxon>
        <taxon>Bacteroidota</taxon>
        <taxon>Flavobacteriia</taxon>
        <taxon>Flavobacteriales</taxon>
        <taxon>Crocinitomicaceae</taxon>
        <taxon>Taishania</taxon>
    </lineage>
</organism>
<evidence type="ECO:0000256" key="1">
    <source>
        <dbReference type="ARBA" id="ARBA00022490"/>
    </source>
</evidence>
<comment type="function">
    <text evidence="5">Could be a nuclease involved in processing of the 5'-end of pre-16S rRNA.</text>
</comment>
<dbReference type="GO" id="GO:0005829">
    <property type="term" value="C:cytosol"/>
    <property type="evidence" value="ECO:0007669"/>
    <property type="project" value="TreeGrafter"/>
</dbReference>
<reference evidence="7" key="1">
    <citation type="submission" date="2020-09" db="EMBL/GenBank/DDBJ databases">
        <title>Taishania pollutisoli gen. nov., sp. nov., Isolated from Tetrabromobisphenol A-Contaminated Soil.</title>
        <authorList>
            <person name="Chen Q."/>
        </authorList>
    </citation>
    <scope>NUCLEOTIDE SEQUENCE</scope>
    <source>
        <strain evidence="7">CZZ-1</strain>
    </source>
</reference>
<dbReference type="GO" id="GO:0000967">
    <property type="term" value="P:rRNA 5'-end processing"/>
    <property type="evidence" value="ECO:0007669"/>
    <property type="project" value="UniProtKB-UniRule"/>
</dbReference>
<dbReference type="EC" id="3.1.-.-" evidence="5"/>
<name>A0A8J6TZ26_9FLAO</name>
<feature type="domain" description="YqgF/RNase H-like" evidence="6">
    <location>
        <begin position="2"/>
        <end position="100"/>
    </location>
</feature>
<dbReference type="SMART" id="SM00732">
    <property type="entry name" value="YqgFc"/>
    <property type="match status" value="1"/>
</dbReference>
<dbReference type="Pfam" id="PF03652">
    <property type="entry name" value="RuvX"/>
    <property type="match status" value="1"/>
</dbReference>
<dbReference type="GO" id="GO:0004518">
    <property type="term" value="F:nuclease activity"/>
    <property type="evidence" value="ECO:0007669"/>
    <property type="project" value="UniProtKB-KW"/>
</dbReference>
<evidence type="ECO:0000256" key="4">
    <source>
        <dbReference type="ARBA" id="ARBA00022801"/>
    </source>
</evidence>
<comment type="similarity">
    <text evidence="5">Belongs to the YqgF HJR family.</text>
</comment>
<evidence type="ECO:0000313" key="8">
    <source>
        <dbReference type="Proteomes" id="UP000652681"/>
    </source>
</evidence>
<dbReference type="NCBIfam" id="TIGR00250">
    <property type="entry name" value="RNAse_H_YqgF"/>
    <property type="match status" value="1"/>
</dbReference>
<evidence type="ECO:0000259" key="6">
    <source>
        <dbReference type="SMART" id="SM00732"/>
    </source>
</evidence>
<evidence type="ECO:0000256" key="5">
    <source>
        <dbReference type="HAMAP-Rule" id="MF_00651"/>
    </source>
</evidence>
<dbReference type="InterPro" id="IPR005227">
    <property type="entry name" value="YqgF"/>
</dbReference>
<dbReference type="InterPro" id="IPR012337">
    <property type="entry name" value="RNaseH-like_sf"/>
</dbReference>
<keyword evidence="3 5" id="KW-0540">Nuclease</keyword>
<keyword evidence="2 5" id="KW-0690">Ribosome biogenesis</keyword>
<evidence type="ECO:0000256" key="3">
    <source>
        <dbReference type="ARBA" id="ARBA00022722"/>
    </source>
</evidence>
<dbReference type="EMBL" id="JACVEL010000002">
    <property type="protein sequence ID" value="MBC9811588.1"/>
    <property type="molecule type" value="Genomic_DNA"/>
</dbReference>
<dbReference type="RefSeq" id="WP_163491762.1">
    <property type="nucleotide sequence ID" value="NZ_JACVEL010000002.1"/>
</dbReference>